<comment type="caution">
    <text evidence="4">The sequence shown here is derived from an EMBL/GenBank/DDBJ whole genome shotgun (WGS) entry which is preliminary data.</text>
</comment>
<feature type="region of interest" description="Disordered" evidence="2">
    <location>
        <begin position="1"/>
        <end position="23"/>
    </location>
</feature>
<dbReference type="PANTHER" id="PTHR40111:SF1">
    <property type="entry name" value="CEPHALOSPORIN-C DEACETYLASE"/>
    <property type="match status" value="1"/>
</dbReference>
<feature type="binding site" evidence="1">
    <location>
        <position position="120"/>
    </location>
    <ligand>
        <name>substrate</name>
    </ligand>
</feature>
<protein>
    <submittedName>
        <fullName evidence="4">Acetylxylan esterase</fullName>
    </submittedName>
</protein>
<proteinExistence type="predicted"/>
<feature type="domain" description="Acetyl xylan esterase" evidence="3">
    <location>
        <begin position="48"/>
        <end position="300"/>
    </location>
</feature>
<dbReference type="Proteomes" id="UP000824037">
    <property type="component" value="Unassembled WGS sequence"/>
</dbReference>
<sequence>MSTVTTSPSTPPPASDGRPPFEDWFPEAPIDATYGYDRAALLQVPVPPPPEDFAPFWQDLHAAARAISPDPELADYPMAARAHTFHRVDFTSLDGLRLGGWLALPKAGPARIGVVVSHGYGGREEPDLAGIPDDAAAIFPVARGLPAVSLMPQVARPTDGHVVEGIESRDSYVLGGCAADVWCAASALIELAGQVPLVFVGGSFGGGQGALAVPWDERFVAAALRVPSFGQYDIRLQVPCTGSGERVREHVALHPRAREVLRYFDAATAATFLRVPTLFACALWDPSVPPPGQFAVYNAARGVIGDQARLQVLSAGHETYPSEAAEGAVWLRAVRDLVTSAAK</sequence>
<dbReference type="EMBL" id="DXBY01000137">
    <property type="protein sequence ID" value="HIZ35707.1"/>
    <property type="molecule type" value="Genomic_DNA"/>
</dbReference>
<dbReference type="GO" id="GO:0052689">
    <property type="term" value="F:carboxylic ester hydrolase activity"/>
    <property type="evidence" value="ECO:0007669"/>
    <property type="project" value="TreeGrafter"/>
</dbReference>
<dbReference type="Pfam" id="PF05448">
    <property type="entry name" value="AXE1"/>
    <property type="match status" value="1"/>
</dbReference>
<dbReference type="InterPro" id="IPR039069">
    <property type="entry name" value="CE7"/>
</dbReference>
<organism evidence="4 5">
    <name type="scientific">Candidatus Ruania gallistercoris</name>
    <dbReference type="NCBI Taxonomy" id="2838746"/>
    <lineage>
        <taxon>Bacteria</taxon>
        <taxon>Bacillati</taxon>
        <taxon>Actinomycetota</taxon>
        <taxon>Actinomycetes</taxon>
        <taxon>Micrococcales</taxon>
        <taxon>Ruaniaceae</taxon>
        <taxon>Ruania</taxon>
    </lineage>
</organism>
<evidence type="ECO:0000256" key="1">
    <source>
        <dbReference type="PIRSR" id="PIRSR639069-2"/>
    </source>
</evidence>
<dbReference type="Gene3D" id="3.40.50.1820">
    <property type="entry name" value="alpha/beta hydrolase"/>
    <property type="match status" value="1"/>
</dbReference>
<dbReference type="InterPro" id="IPR029058">
    <property type="entry name" value="AB_hydrolase_fold"/>
</dbReference>
<evidence type="ECO:0000313" key="5">
    <source>
        <dbReference type="Proteomes" id="UP000824037"/>
    </source>
</evidence>
<name>A0A9D2J493_9MICO</name>
<evidence type="ECO:0000313" key="4">
    <source>
        <dbReference type="EMBL" id="HIZ35707.1"/>
    </source>
</evidence>
<gene>
    <name evidence="4" type="ORF">H9815_08005</name>
</gene>
<dbReference type="AlphaFoldDB" id="A0A9D2J493"/>
<dbReference type="GO" id="GO:0005976">
    <property type="term" value="P:polysaccharide metabolic process"/>
    <property type="evidence" value="ECO:0007669"/>
    <property type="project" value="TreeGrafter"/>
</dbReference>
<dbReference type="PANTHER" id="PTHR40111">
    <property type="entry name" value="CEPHALOSPORIN-C DEACETYLASE"/>
    <property type="match status" value="1"/>
</dbReference>
<evidence type="ECO:0000256" key="2">
    <source>
        <dbReference type="SAM" id="MobiDB-lite"/>
    </source>
</evidence>
<dbReference type="InterPro" id="IPR008391">
    <property type="entry name" value="AXE1_dom"/>
</dbReference>
<evidence type="ECO:0000259" key="3">
    <source>
        <dbReference type="Pfam" id="PF05448"/>
    </source>
</evidence>
<reference evidence="4" key="2">
    <citation type="submission" date="2021-04" db="EMBL/GenBank/DDBJ databases">
        <authorList>
            <person name="Gilroy R."/>
        </authorList>
    </citation>
    <scope>NUCLEOTIDE SEQUENCE</scope>
    <source>
        <strain evidence="4">ChiGjej4B4-7305</strain>
    </source>
</reference>
<dbReference type="SUPFAM" id="SSF53474">
    <property type="entry name" value="alpha/beta-Hydrolases"/>
    <property type="match status" value="1"/>
</dbReference>
<reference evidence="4" key="1">
    <citation type="journal article" date="2021" name="PeerJ">
        <title>Extensive microbial diversity within the chicken gut microbiome revealed by metagenomics and culture.</title>
        <authorList>
            <person name="Gilroy R."/>
            <person name="Ravi A."/>
            <person name="Getino M."/>
            <person name="Pursley I."/>
            <person name="Horton D.L."/>
            <person name="Alikhan N.F."/>
            <person name="Baker D."/>
            <person name="Gharbi K."/>
            <person name="Hall N."/>
            <person name="Watson M."/>
            <person name="Adriaenssens E.M."/>
            <person name="Foster-Nyarko E."/>
            <person name="Jarju S."/>
            <person name="Secka A."/>
            <person name="Antonio M."/>
            <person name="Oren A."/>
            <person name="Chaudhuri R.R."/>
            <person name="La Ragione R."/>
            <person name="Hildebrand F."/>
            <person name="Pallen M.J."/>
        </authorList>
    </citation>
    <scope>NUCLEOTIDE SEQUENCE</scope>
    <source>
        <strain evidence="4">ChiGjej4B4-7305</strain>
    </source>
</reference>
<accession>A0A9D2J493</accession>